<proteinExistence type="predicted"/>
<dbReference type="Gene3D" id="1.50.10.10">
    <property type="match status" value="1"/>
</dbReference>
<keyword evidence="1" id="KW-0862">Zinc</keyword>
<evidence type="ECO:0000313" key="3">
    <source>
        <dbReference type="Proteomes" id="UP001485043"/>
    </source>
</evidence>
<dbReference type="PANTHER" id="PTHR12736:SF7">
    <property type="entry name" value="LANC-LIKE PROTEIN 3"/>
    <property type="match status" value="1"/>
</dbReference>
<accession>A0AAW1SL01</accession>
<comment type="caution">
    <text evidence="2">The sequence shown here is derived from an EMBL/GenBank/DDBJ whole genome shotgun (WGS) entry which is preliminary data.</text>
</comment>
<evidence type="ECO:0000313" key="2">
    <source>
        <dbReference type="EMBL" id="KAK9847201.1"/>
    </source>
</evidence>
<evidence type="ECO:0000256" key="1">
    <source>
        <dbReference type="PIRSR" id="PIRSR607822-1"/>
    </source>
</evidence>
<feature type="binding site" evidence="1">
    <location>
        <position position="359"/>
    </location>
    <ligand>
        <name>Zn(2+)</name>
        <dbReference type="ChEBI" id="CHEBI:29105"/>
    </ligand>
</feature>
<dbReference type="InterPro" id="IPR012341">
    <property type="entry name" value="6hp_glycosidase-like_sf"/>
</dbReference>
<name>A0AAW1SL01_9CHLO</name>
<dbReference type="InterPro" id="IPR007822">
    <property type="entry name" value="LANC-like"/>
</dbReference>
<sequence>MAAPQPRHFQNILERDKLLSSEDLTATSLPSLTESLKVLLRDSGKGHGLQGTSVYTGLAGVAFVCLRIYEVLTRNQQLAQQCMQHDPVWEGGAAGFLDTALAILKVAQPAASSHHIRQPRITFLEGYPGVLALQAVCYHHKGMQQEALEAAKELELMTSLVISLPESECEVLYGRAGYLYALCFVRRSLGPGAISASTLETICHQILEDGAANVDADAAHEPGLNSWGLMYQWHYKQYLGGCHGLAGILYTLLLCGPDLESAIARQDTKKRMRAAANSLMDACLTSGNLPPALGSKQDTLVQWCHGAPGLTQLLAEMSLERWQPLFGDELQARALSTAARAAENIWDRGLLTKGLGLCHGISGNAYALAAAARASGRDSDRQSAILFGTFMAAHWQQLYPVPSQPVSLYEGLGGAICFWLEMLDDVTEARFPGFEL</sequence>
<keyword evidence="1" id="KW-0479">Metal-binding</keyword>
<reference evidence="2 3" key="1">
    <citation type="journal article" date="2024" name="Nat. Commun.">
        <title>Phylogenomics reveals the evolutionary origins of lichenization in chlorophyte algae.</title>
        <authorList>
            <person name="Puginier C."/>
            <person name="Libourel C."/>
            <person name="Otte J."/>
            <person name="Skaloud P."/>
            <person name="Haon M."/>
            <person name="Grisel S."/>
            <person name="Petersen M."/>
            <person name="Berrin J.G."/>
            <person name="Delaux P.M."/>
            <person name="Dal Grande F."/>
            <person name="Keller J."/>
        </authorList>
    </citation>
    <scope>NUCLEOTIDE SEQUENCE [LARGE SCALE GENOMIC DNA]</scope>
    <source>
        <strain evidence="2 3">SAG 2523</strain>
    </source>
</reference>
<dbReference type="GO" id="GO:0031179">
    <property type="term" value="P:peptide modification"/>
    <property type="evidence" value="ECO:0007669"/>
    <property type="project" value="InterPro"/>
</dbReference>
<feature type="binding site" evidence="1">
    <location>
        <position position="358"/>
    </location>
    <ligand>
        <name>Zn(2+)</name>
        <dbReference type="ChEBI" id="CHEBI:29105"/>
    </ligand>
</feature>
<feature type="binding site" evidence="1">
    <location>
        <position position="304"/>
    </location>
    <ligand>
        <name>Zn(2+)</name>
        <dbReference type="ChEBI" id="CHEBI:29105"/>
    </ligand>
</feature>
<dbReference type="AlphaFoldDB" id="A0AAW1SL01"/>
<protein>
    <submittedName>
        <fullName evidence="2">Uncharacterized protein</fullName>
    </submittedName>
</protein>
<dbReference type="EMBL" id="JALJOV010001486">
    <property type="protein sequence ID" value="KAK9847201.1"/>
    <property type="molecule type" value="Genomic_DNA"/>
</dbReference>
<dbReference type="GO" id="GO:0005886">
    <property type="term" value="C:plasma membrane"/>
    <property type="evidence" value="ECO:0007669"/>
    <property type="project" value="TreeGrafter"/>
</dbReference>
<dbReference type="SUPFAM" id="SSF158745">
    <property type="entry name" value="LanC-like"/>
    <property type="match status" value="1"/>
</dbReference>
<dbReference type="Pfam" id="PF05147">
    <property type="entry name" value="LANC_like"/>
    <property type="match status" value="1"/>
</dbReference>
<dbReference type="PANTHER" id="PTHR12736">
    <property type="entry name" value="LANC-LIKE PROTEIN"/>
    <property type="match status" value="1"/>
</dbReference>
<dbReference type="GO" id="GO:0046872">
    <property type="term" value="F:metal ion binding"/>
    <property type="evidence" value="ECO:0007669"/>
    <property type="project" value="UniProtKB-KW"/>
</dbReference>
<organism evidence="2 3">
    <name type="scientific">Apatococcus fuscideae</name>
    <dbReference type="NCBI Taxonomy" id="2026836"/>
    <lineage>
        <taxon>Eukaryota</taxon>
        <taxon>Viridiplantae</taxon>
        <taxon>Chlorophyta</taxon>
        <taxon>core chlorophytes</taxon>
        <taxon>Trebouxiophyceae</taxon>
        <taxon>Chlorellales</taxon>
        <taxon>Chlorellaceae</taxon>
        <taxon>Apatococcus</taxon>
    </lineage>
</organism>
<dbReference type="SMART" id="SM01260">
    <property type="entry name" value="LANC_like"/>
    <property type="match status" value="1"/>
</dbReference>
<dbReference type="CDD" id="cd04794">
    <property type="entry name" value="euk_LANCL"/>
    <property type="match status" value="1"/>
</dbReference>
<keyword evidence="3" id="KW-1185">Reference proteome</keyword>
<gene>
    <name evidence="2" type="ORF">WJX84_011071</name>
</gene>
<dbReference type="GO" id="GO:0005975">
    <property type="term" value="P:carbohydrate metabolic process"/>
    <property type="evidence" value="ECO:0007669"/>
    <property type="project" value="InterPro"/>
</dbReference>
<dbReference type="PRINTS" id="PR01950">
    <property type="entry name" value="LANCSUPER"/>
</dbReference>
<dbReference type="Proteomes" id="UP001485043">
    <property type="component" value="Unassembled WGS sequence"/>
</dbReference>